<protein>
    <submittedName>
        <fullName evidence="2">Uncharacterized protein</fullName>
    </submittedName>
</protein>
<organism evidence="2">
    <name type="scientific">hydrothermal vent metagenome</name>
    <dbReference type="NCBI Taxonomy" id="652676"/>
    <lineage>
        <taxon>unclassified sequences</taxon>
        <taxon>metagenomes</taxon>
        <taxon>ecological metagenomes</taxon>
    </lineage>
</organism>
<keyword evidence="1" id="KW-1133">Transmembrane helix</keyword>
<dbReference type="AlphaFoldDB" id="A0A3B0Z4J0"/>
<accession>A0A3B0Z4J0</accession>
<keyword evidence="1" id="KW-0812">Transmembrane</keyword>
<reference evidence="2" key="1">
    <citation type="submission" date="2018-06" db="EMBL/GenBank/DDBJ databases">
        <authorList>
            <person name="Zhirakovskaya E."/>
        </authorList>
    </citation>
    <scope>NUCLEOTIDE SEQUENCE</scope>
</reference>
<proteinExistence type="predicted"/>
<gene>
    <name evidence="2" type="ORF">MNBD_GAMMA14-2159</name>
</gene>
<keyword evidence="1" id="KW-0472">Membrane</keyword>
<dbReference type="EMBL" id="UOFM01000388">
    <property type="protein sequence ID" value="VAW81249.1"/>
    <property type="molecule type" value="Genomic_DNA"/>
</dbReference>
<name>A0A3B0Z4J0_9ZZZZ</name>
<evidence type="ECO:0000313" key="2">
    <source>
        <dbReference type="EMBL" id="VAW81249.1"/>
    </source>
</evidence>
<evidence type="ECO:0000256" key="1">
    <source>
        <dbReference type="SAM" id="Phobius"/>
    </source>
</evidence>
<feature type="transmembrane region" description="Helical" evidence="1">
    <location>
        <begin position="6"/>
        <end position="24"/>
    </location>
</feature>
<sequence>MSAGVAAVVITISGFPVFEIMLIAGTRGYRCGIVGFCMEISTGPDGIACQRE</sequence>